<organism evidence="2 3">
    <name type="scientific">Phyllosticta paracitricarpa</name>
    <dbReference type="NCBI Taxonomy" id="2016321"/>
    <lineage>
        <taxon>Eukaryota</taxon>
        <taxon>Fungi</taxon>
        <taxon>Dikarya</taxon>
        <taxon>Ascomycota</taxon>
        <taxon>Pezizomycotina</taxon>
        <taxon>Dothideomycetes</taxon>
        <taxon>Dothideomycetes incertae sedis</taxon>
        <taxon>Botryosphaeriales</taxon>
        <taxon>Phyllostictaceae</taxon>
        <taxon>Phyllosticta</taxon>
    </lineage>
</organism>
<evidence type="ECO:0000313" key="2">
    <source>
        <dbReference type="EMBL" id="KAK7605820.1"/>
    </source>
</evidence>
<accession>A0ABR1MSB7</accession>
<sequence>MWALLTNVGVSLQCIHPSLSLFPNQSASLVNQSINQSWPVSFAAASQRRAFNAAIGAHTTVSATCTSTRPNRARSTSSSAVAAAARASNTTAIARGPKATVAALSTLLLRRVLPLASHSPPSPRSSRPPTKKSPLPLLQCSPRRHDHLPFAPHPRTQSQQRRRVLPKAVVVQPRSPSTPPSRSRTNSKTLETAWTSCACSTSPLVTCRCWVCLL</sequence>
<dbReference type="EMBL" id="JBBPBF010000066">
    <property type="protein sequence ID" value="KAK7605820.1"/>
    <property type="molecule type" value="Genomic_DNA"/>
</dbReference>
<dbReference type="Proteomes" id="UP001367316">
    <property type="component" value="Unassembled WGS sequence"/>
</dbReference>
<evidence type="ECO:0000256" key="1">
    <source>
        <dbReference type="SAM" id="MobiDB-lite"/>
    </source>
</evidence>
<comment type="caution">
    <text evidence="2">The sequence shown here is derived from an EMBL/GenBank/DDBJ whole genome shotgun (WGS) entry which is preliminary data.</text>
</comment>
<keyword evidence="3" id="KW-1185">Reference proteome</keyword>
<gene>
    <name evidence="2" type="ORF">JOL62DRAFT_397835</name>
</gene>
<name>A0ABR1MSB7_9PEZI</name>
<feature type="compositionally biased region" description="Low complexity" evidence="1">
    <location>
        <begin position="116"/>
        <end position="138"/>
    </location>
</feature>
<protein>
    <submittedName>
        <fullName evidence="2">Uncharacterized protein</fullName>
    </submittedName>
</protein>
<evidence type="ECO:0000313" key="3">
    <source>
        <dbReference type="Proteomes" id="UP001367316"/>
    </source>
</evidence>
<reference evidence="2 3" key="1">
    <citation type="submission" date="2024-04" db="EMBL/GenBank/DDBJ databases">
        <title>Phyllosticta paracitricarpa is synonymous to the EU quarantine fungus P. citricarpa based on phylogenomic analyses.</title>
        <authorList>
            <consortium name="Lawrence Berkeley National Laboratory"/>
            <person name="Van ingen-buijs V.A."/>
            <person name="Van westerhoven A.C."/>
            <person name="Haridas S."/>
            <person name="Skiadas P."/>
            <person name="Martin F."/>
            <person name="Groenewald J.Z."/>
            <person name="Crous P.W."/>
            <person name="Seidl M.F."/>
        </authorList>
    </citation>
    <scope>NUCLEOTIDE SEQUENCE [LARGE SCALE GENOMIC DNA]</scope>
    <source>
        <strain evidence="2 3">CBS 141358</strain>
    </source>
</reference>
<feature type="region of interest" description="Disordered" evidence="1">
    <location>
        <begin position="116"/>
        <end position="187"/>
    </location>
</feature>
<proteinExistence type="predicted"/>